<evidence type="ECO:0000256" key="5">
    <source>
        <dbReference type="ARBA" id="ARBA00022927"/>
    </source>
</evidence>
<dbReference type="OrthoDB" id="9984275at2759"/>
<dbReference type="InterPro" id="IPR000744">
    <property type="entry name" value="NSF_attach"/>
</dbReference>
<evidence type="ECO:0000256" key="6">
    <source>
        <dbReference type="ARBA" id="ARBA00023136"/>
    </source>
</evidence>
<comment type="subcellular location">
    <subcellularLocation>
        <location evidence="1">Membrane</location>
        <topology evidence="1">Peripheral membrane protein</topology>
    </subcellularLocation>
</comment>
<dbReference type="GO" id="GO:0006886">
    <property type="term" value="P:intracellular protein transport"/>
    <property type="evidence" value="ECO:0007669"/>
    <property type="project" value="InterPro"/>
</dbReference>
<dbReference type="Pfam" id="PF14938">
    <property type="entry name" value="SNAP"/>
    <property type="match status" value="1"/>
</dbReference>
<keyword evidence="3" id="KW-0813">Transport</keyword>
<dbReference type="GO" id="GO:0005483">
    <property type="term" value="F:soluble NSF attachment protein activity"/>
    <property type="evidence" value="ECO:0007669"/>
    <property type="project" value="TreeGrafter"/>
</dbReference>
<evidence type="ECO:0000256" key="3">
    <source>
        <dbReference type="ARBA" id="ARBA00022448"/>
    </source>
</evidence>
<dbReference type="SUPFAM" id="SSF48452">
    <property type="entry name" value="TPR-like"/>
    <property type="match status" value="1"/>
</dbReference>
<evidence type="ECO:0000256" key="2">
    <source>
        <dbReference type="ARBA" id="ARBA00010050"/>
    </source>
</evidence>
<comment type="caution">
    <text evidence="9">The sequence shown here is derived from an EMBL/GenBank/DDBJ whole genome shotgun (WGS) entry which is preliminary data.</text>
</comment>
<keyword evidence="4" id="KW-0931">ER-Golgi transport</keyword>
<accession>A0A9P6PLN3</accession>
<dbReference type="GO" id="GO:0019905">
    <property type="term" value="F:syntaxin binding"/>
    <property type="evidence" value="ECO:0007669"/>
    <property type="project" value="TreeGrafter"/>
</dbReference>
<proteinExistence type="inferred from homology"/>
<reference evidence="9" key="1">
    <citation type="journal article" date="2020" name="Fungal Divers.">
        <title>Resolving the Mortierellaceae phylogeny through synthesis of multi-gene phylogenetics and phylogenomics.</title>
        <authorList>
            <person name="Vandepol N."/>
            <person name="Liber J."/>
            <person name="Desiro A."/>
            <person name="Na H."/>
            <person name="Kennedy M."/>
            <person name="Barry K."/>
            <person name="Grigoriev I.V."/>
            <person name="Miller A.N."/>
            <person name="O'Donnell K."/>
            <person name="Stajich J.E."/>
            <person name="Bonito G."/>
        </authorList>
    </citation>
    <scope>NUCLEOTIDE SEQUENCE</scope>
    <source>
        <strain evidence="9">KOD948</strain>
    </source>
</reference>
<keyword evidence="6" id="KW-0472">Membrane</keyword>
<dbReference type="GO" id="GO:0016192">
    <property type="term" value="P:vesicle-mediated transport"/>
    <property type="evidence" value="ECO:0007669"/>
    <property type="project" value="UniProtKB-KW"/>
</dbReference>
<evidence type="ECO:0000256" key="1">
    <source>
        <dbReference type="ARBA" id="ARBA00004170"/>
    </source>
</evidence>
<organism evidence="9 10">
    <name type="scientific">Mortierella polycephala</name>
    <dbReference type="NCBI Taxonomy" id="41804"/>
    <lineage>
        <taxon>Eukaryota</taxon>
        <taxon>Fungi</taxon>
        <taxon>Fungi incertae sedis</taxon>
        <taxon>Mucoromycota</taxon>
        <taxon>Mortierellomycotina</taxon>
        <taxon>Mortierellomycetes</taxon>
        <taxon>Mortierellales</taxon>
        <taxon>Mortierellaceae</taxon>
        <taxon>Mortierella</taxon>
    </lineage>
</organism>
<dbReference type="GO" id="GO:0031201">
    <property type="term" value="C:SNARE complex"/>
    <property type="evidence" value="ECO:0007669"/>
    <property type="project" value="TreeGrafter"/>
</dbReference>
<dbReference type="Gene3D" id="1.25.40.10">
    <property type="entry name" value="Tetratricopeptide repeat domain"/>
    <property type="match status" value="1"/>
</dbReference>
<keyword evidence="5" id="KW-0653">Protein transport</keyword>
<evidence type="ECO:0000313" key="9">
    <source>
        <dbReference type="EMBL" id="KAG0248445.1"/>
    </source>
</evidence>
<dbReference type="PANTHER" id="PTHR13768:SF2">
    <property type="entry name" value="GAMMA-SOLUBLE NSF ATTACHMENT PROTEIN"/>
    <property type="match status" value="1"/>
</dbReference>
<dbReference type="Proteomes" id="UP000726737">
    <property type="component" value="Unassembled WGS sequence"/>
</dbReference>
<evidence type="ECO:0000256" key="4">
    <source>
        <dbReference type="ARBA" id="ARBA00022892"/>
    </source>
</evidence>
<dbReference type="GO" id="GO:0005774">
    <property type="term" value="C:vacuolar membrane"/>
    <property type="evidence" value="ECO:0007669"/>
    <property type="project" value="TreeGrafter"/>
</dbReference>
<gene>
    <name evidence="9" type="ORF">BG011_010270</name>
</gene>
<protein>
    <recommendedName>
        <fullName evidence="7">Gamma-soluble NSF attachment protein</fullName>
    </recommendedName>
    <alternativeName>
        <fullName evidence="8">N-ethylmaleimide-sensitive factor attachment protein gamma</fullName>
    </alternativeName>
</protein>
<sequence length="157" mass="18122">MEMYRESAELFRSEGDGRSLHATIRQTELLCVLHEYAMAFNLYNEVIIPETQSQEILQYTTRDHILNAILAHLGATHGDWIVFEKDLEMFEEKCSDFHGSRGQSVLRRLAKAMRDHDAVAFQEGCQEFDRLRSGGMVDWQVGMLLGEKRKLEEGDLL</sequence>
<evidence type="ECO:0000256" key="7">
    <source>
        <dbReference type="ARBA" id="ARBA00040047"/>
    </source>
</evidence>
<keyword evidence="10" id="KW-1185">Reference proteome</keyword>
<comment type="similarity">
    <text evidence="2">Belongs to the SNAP family.</text>
</comment>
<evidence type="ECO:0000256" key="8">
    <source>
        <dbReference type="ARBA" id="ARBA00042485"/>
    </source>
</evidence>
<name>A0A9P6PLN3_9FUNG</name>
<dbReference type="EMBL" id="JAAAJA010000995">
    <property type="protein sequence ID" value="KAG0248445.1"/>
    <property type="molecule type" value="Genomic_DNA"/>
</dbReference>
<dbReference type="InterPro" id="IPR011990">
    <property type="entry name" value="TPR-like_helical_dom_sf"/>
</dbReference>
<dbReference type="AlphaFoldDB" id="A0A9P6PLN3"/>
<dbReference type="PANTHER" id="PTHR13768">
    <property type="entry name" value="SOLUBLE NSF ATTACHMENT PROTEIN SNAP"/>
    <property type="match status" value="1"/>
</dbReference>
<evidence type="ECO:0000313" key="10">
    <source>
        <dbReference type="Proteomes" id="UP000726737"/>
    </source>
</evidence>